<evidence type="ECO:0000313" key="3">
    <source>
        <dbReference type="Proteomes" id="UP000261660"/>
    </source>
</evidence>
<dbReference type="Ensembl" id="ENSLBET00000032683.1">
    <property type="protein sequence ID" value="ENSLBEP00000031258.1"/>
    <property type="gene ID" value="ENSLBEG00000023604.1"/>
</dbReference>
<dbReference type="FunCoup" id="A0A3Q3GKP2">
    <property type="interactions" value="9"/>
</dbReference>
<proteinExistence type="predicted"/>
<feature type="signal peptide" evidence="1">
    <location>
        <begin position="1"/>
        <end position="21"/>
    </location>
</feature>
<accession>A0A3Q3GKP2</accession>
<dbReference type="GeneID" id="114920502"/>
<sequence>MAIKGALTWLCSLAVLSFSAAEDEILLQSCNSQTEQLSANFKMAAECIVQQASALSALQTASLLLSMRNLTDSLHKQQLKECQGAEPSECPDAEVPNNGGLACVTVASKRYCKPLCNWGYDFAFIRRSRIYDECSEQTGYKWKTQYIGGNKLAVCNDASIQVSGAATAYFPKDQNCLTTKSSSLLKTSTIQLFTSELESEGIQGEPQNGCLVCGGP</sequence>
<dbReference type="InParanoid" id="A0A3Q3GKP2"/>
<dbReference type="AlphaFoldDB" id="A0A3Q3GKP2"/>
<keyword evidence="3" id="KW-1185">Reference proteome</keyword>
<dbReference type="Proteomes" id="UP000261660">
    <property type="component" value="Unplaced"/>
</dbReference>
<dbReference type="GeneTree" id="ENSGT00610000086460"/>
<evidence type="ECO:0000256" key="1">
    <source>
        <dbReference type="SAM" id="SignalP"/>
    </source>
</evidence>
<organism evidence="2 3">
    <name type="scientific">Labrus bergylta</name>
    <name type="common">ballan wrasse</name>
    <dbReference type="NCBI Taxonomy" id="56723"/>
    <lineage>
        <taxon>Eukaryota</taxon>
        <taxon>Metazoa</taxon>
        <taxon>Chordata</taxon>
        <taxon>Craniata</taxon>
        <taxon>Vertebrata</taxon>
        <taxon>Euteleostomi</taxon>
        <taxon>Actinopterygii</taxon>
        <taxon>Neopterygii</taxon>
        <taxon>Teleostei</taxon>
        <taxon>Neoteleostei</taxon>
        <taxon>Acanthomorphata</taxon>
        <taxon>Eupercaria</taxon>
        <taxon>Labriformes</taxon>
        <taxon>Labridae</taxon>
        <taxon>Labrus</taxon>
    </lineage>
</organism>
<dbReference type="OrthoDB" id="9948000at2759"/>
<evidence type="ECO:0000313" key="2">
    <source>
        <dbReference type="Ensembl" id="ENSLBEP00000031258.1"/>
    </source>
</evidence>
<dbReference type="RefSeq" id="XP_029134163.1">
    <property type="nucleotide sequence ID" value="XM_029278330.2"/>
</dbReference>
<protein>
    <submittedName>
        <fullName evidence="2">Si:ch1073-126c3.2</fullName>
    </submittedName>
</protein>
<reference evidence="2" key="2">
    <citation type="submission" date="2025-09" db="UniProtKB">
        <authorList>
            <consortium name="Ensembl"/>
        </authorList>
    </citation>
    <scope>IDENTIFICATION</scope>
</reference>
<name>A0A3Q3GKP2_9LABR</name>
<keyword evidence="1" id="KW-0732">Signal</keyword>
<feature type="chain" id="PRO_5018778764" evidence="1">
    <location>
        <begin position="22"/>
        <end position="216"/>
    </location>
</feature>
<reference evidence="2" key="1">
    <citation type="submission" date="2025-08" db="UniProtKB">
        <authorList>
            <consortium name="Ensembl"/>
        </authorList>
    </citation>
    <scope>IDENTIFICATION</scope>
</reference>